<dbReference type="AlphaFoldDB" id="A0A5C5E6P8"/>
<dbReference type="SMART" id="SM00382">
    <property type="entry name" value="AAA"/>
    <property type="match status" value="1"/>
</dbReference>
<dbReference type="Gene3D" id="3.40.50.300">
    <property type="entry name" value="P-loop containing nucleotide triphosphate hydrolases"/>
    <property type="match status" value="1"/>
</dbReference>
<keyword evidence="2" id="KW-0547">Nucleotide-binding</keyword>
<dbReference type="RefSeq" id="WP_140186969.1">
    <property type="nucleotide sequence ID" value="NZ_VENO01000004.1"/>
</dbReference>
<proteinExistence type="predicted"/>
<dbReference type="Pfam" id="PF08402">
    <property type="entry name" value="TOBE_2"/>
    <property type="match status" value="1"/>
</dbReference>
<dbReference type="InterPro" id="IPR013611">
    <property type="entry name" value="Transp-assoc_OB_typ2"/>
</dbReference>
<keyword evidence="3 6" id="KW-0067">ATP-binding</keyword>
<dbReference type="GO" id="GO:0140359">
    <property type="term" value="F:ABC-type transporter activity"/>
    <property type="evidence" value="ECO:0007669"/>
    <property type="project" value="UniProtKB-ARBA"/>
</dbReference>
<accession>A0A5C5E6P8</accession>
<dbReference type="SUPFAM" id="SSF52540">
    <property type="entry name" value="P-loop containing nucleoside triphosphate hydrolases"/>
    <property type="match status" value="1"/>
</dbReference>
<feature type="domain" description="ABC transporter" evidence="5">
    <location>
        <begin position="4"/>
        <end position="235"/>
    </location>
</feature>
<evidence type="ECO:0000256" key="2">
    <source>
        <dbReference type="ARBA" id="ARBA00022741"/>
    </source>
</evidence>
<dbReference type="InterPro" id="IPR008995">
    <property type="entry name" value="Mo/tungstate-bd_C_term_dom"/>
</dbReference>
<protein>
    <submittedName>
        <fullName evidence="6">ABC transporter ATP-binding protein</fullName>
    </submittedName>
</protein>
<comment type="caution">
    <text evidence="6">The sequence shown here is derived from an EMBL/GenBank/DDBJ whole genome shotgun (WGS) entry which is preliminary data.</text>
</comment>
<gene>
    <name evidence="6" type="ORF">FHK04_11805</name>
</gene>
<keyword evidence="4" id="KW-1278">Translocase</keyword>
<keyword evidence="1" id="KW-0813">Transport</keyword>
<dbReference type="GO" id="GO:0043190">
    <property type="term" value="C:ATP-binding cassette (ABC) transporter complex"/>
    <property type="evidence" value="ECO:0007669"/>
    <property type="project" value="InterPro"/>
</dbReference>
<dbReference type="PROSITE" id="PS50893">
    <property type="entry name" value="ABC_TRANSPORTER_2"/>
    <property type="match status" value="1"/>
</dbReference>
<dbReference type="InterPro" id="IPR017871">
    <property type="entry name" value="ABC_transporter-like_CS"/>
</dbReference>
<dbReference type="InterPro" id="IPR003593">
    <property type="entry name" value="AAA+_ATPase"/>
</dbReference>
<dbReference type="EMBL" id="VENO01000004">
    <property type="protein sequence ID" value="TNV68188.1"/>
    <property type="molecule type" value="Genomic_DNA"/>
</dbReference>
<dbReference type="GO" id="GO:0016887">
    <property type="term" value="F:ATP hydrolysis activity"/>
    <property type="evidence" value="ECO:0007669"/>
    <property type="project" value="InterPro"/>
</dbReference>
<evidence type="ECO:0000256" key="1">
    <source>
        <dbReference type="ARBA" id="ARBA00022448"/>
    </source>
</evidence>
<dbReference type="GO" id="GO:0005524">
    <property type="term" value="F:ATP binding"/>
    <property type="evidence" value="ECO:0007669"/>
    <property type="project" value="UniProtKB-KW"/>
</dbReference>
<dbReference type="PANTHER" id="PTHR42781:SF4">
    <property type="entry name" value="SPERMIDINE_PUTRESCINE IMPORT ATP-BINDING PROTEIN POTA"/>
    <property type="match status" value="1"/>
</dbReference>
<dbReference type="FunFam" id="3.40.50.300:FF:000042">
    <property type="entry name" value="Maltose/maltodextrin ABC transporter, ATP-binding protein"/>
    <property type="match status" value="1"/>
</dbReference>
<dbReference type="PROSITE" id="PS00211">
    <property type="entry name" value="ABC_TRANSPORTER_1"/>
    <property type="match status" value="1"/>
</dbReference>
<dbReference type="InterPro" id="IPR003439">
    <property type="entry name" value="ABC_transporter-like_ATP-bd"/>
</dbReference>
<organism evidence="6 7">
    <name type="scientific">Trichococcus shcherbakoviae subsp. psychrophilus</name>
    <dbReference type="NCBI Taxonomy" id="2585775"/>
    <lineage>
        <taxon>Bacteria</taxon>
        <taxon>Bacillati</taxon>
        <taxon>Bacillota</taxon>
        <taxon>Bacilli</taxon>
        <taxon>Lactobacillales</taxon>
        <taxon>Carnobacteriaceae</taxon>
        <taxon>Trichococcus</taxon>
    </lineage>
</organism>
<evidence type="ECO:0000313" key="6">
    <source>
        <dbReference type="EMBL" id="TNV68188.1"/>
    </source>
</evidence>
<evidence type="ECO:0000256" key="3">
    <source>
        <dbReference type="ARBA" id="ARBA00022840"/>
    </source>
</evidence>
<evidence type="ECO:0000259" key="5">
    <source>
        <dbReference type="PROSITE" id="PS50893"/>
    </source>
</evidence>
<evidence type="ECO:0000256" key="4">
    <source>
        <dbReference type="ARBA" id="ARBA00022967"/>
    </source>
</evidence>
<dbReference type="Proteomes" id="UP000313395">
    <property type="component" value="Unassembled WGS sequence"/>
</dbReference>
<evidence type="ECO:0000313" key="7">
    <source>
        <dbReference type="Proteomes" id="UP000313395"/>
    </source>
</evidence>
<dbReference type="InterPro" id="IPR027417">
    <property type="entry name" value="P-loop_NTPase"/>
</dbReference>
<sequence length="345" mass="38066">MAFVDLNDIRVSYDGKNNILKDLNLAMEEGELVSLLGPSGCGKTTTLRVIAGLIEPNDGTFAVDGADLTKVPVHKRNFGMVFQSYALFPHLTIRENVGFGLKLRKEQKEQIDQKVAAMLEVTGLTEFAERYPKQLSGGQRQRVALARALVIEPKLLLLDEPLSNLDAKLRISMRIEIKRIQRQLGITTVFVTHDQEECFSISDKVAVMNKGVIEQFASPEEIYSNPSTEFVARFIGFENFIALSTTGAHTFTAADGSIFSTTRSTDREKVTGTIRPDDIVLRTIAEESSNTIAGTVLVRTFLGKSYQYEVETPLGKLLVNGTNEAAHQAGDKVNLYLPPSKIVLV</sequence>
<name>A0A5C5E6P8_9LACT</name>
<dbReference type="PANTHER" id="PTHR42781">
    <property type="entry name" value="SPERMIDINE/PUTRESCINE IMPORT ATP-BINDING PROTEIN POTA"/>
    <property type="match status" value="1"/>
</dbReference>
<keyword evidence="7" id="KW-1185">Reference proteome</keyword>
<dbReference type="Pfam" id="PF00005">
    <property type="entry name" value="ABC_tran"/>
    <property type="match status" value="1"/>
</dbReference>
<dbReference type="InterPro" id="IPR050093">
    <property type="entry name" value="ABC_SmlMolc_Importer"/>
</dbReference>
<reference evidence="6 7" key="1">
    <citation type="submission" date="2019-06" db="EMBL/GenBank/DDBJ databases">
        <title>Description Trichococcus psychrophilus sp. nov., isolated from a cold spring, by genomic and phenotypic analyses.</title>
        <authorList>
            <person name="Zakharyuk A."/>
        </authorList>
    </citation>
    <scope>NUCLEOTIDE SEQUENCE [LARGE SCALE GENOMIC DNA]</scope>
    <source>
        <strain evidence="6 7">SKBG</strain>
    </source>
</reference>
<dbReference type="Gene3D" id="2.40.50.100">
    <property type="match status" value="1"/>
</dbReference>
<dbReference type="SUPFAM" id="SSF50331">
    <property type="entry name" value="MOP-like"/>
    <property type="match status" value="1"/>
</dbReference>